<dbReference type="OrthoDB" id="4805269at2"/>
<protein>
    <submittedName>
        <fullName evidence="1">Uncharacterized protein</fullName>
    </submittedName>
</protein>
<name>A0A0B9AT78_BRELN</name>
<evidence type="ECO:0000313" key="1">
    <source>
        <dbReference type="EMBL" id="KHS52568.1"/>
    </source>
</evidence>
<dbReference type="RefSeq" id="WP_039208854.1">
    <property type="nucleotide sequence ID" value="NZ_JTJZ01000018.1"/>
</dbReference>
<dbReference type="PATRIC" id="fig|1703.6.peg.1440"/>
<gene>
    <name evidence="1" type="ORF">AE0388_1551</name>
</gene>
<keyword evidence="2" id="KW-1185">Reference proteome</keyword>
<reference evidence="1 2" key="1">
    <citation type="submission" date="2014-11" db="EMBL/GenBank/DDBJ databases">
        <title>Draft Genome Sequence of Brevibacterium linens AE038-8.</title>
        <authorList>
            <person name="Maizel D."/>
            <person name="Utturkar S.M."/>
            <person name="Brown S.D."/>
            <person name="Ferrero M."/>
            <person name="Rosen B.P."/>
        </authorList>
    </citation>
    <scope>NUCLEOTIDE SEQUENCE [LARGE SCALE GENOMIC DNA]</scope>
    <source>
        <strain evidence="1 2">AE038-8</strain>
    </source>
</reference>
<comment type="caution">
    <text evidence="1">The sequence shown here is derived from an EMBL/GenBank/DDBJ whole genome shotgun (WGS) entry which is preliminary data.</text>
</comment>
<sequence>MNWDEKAEEATAGRGYEFSGEAWAFVEGAQWMRRQLRTDEAVERVARAIARLDPDEEWPNETIIDDEYRDECHETARDAINALLGEES</sequence>
<dbReference type="EMBL" id="JTJZ01000018">
    <property type="protein sequence ID" value="KHS52568.1"/>
    <property type="molecule type" value="Genomic_DNA"/>
</dbReference>
<proteinExistence type="predicted"/>
<evidence type="ECO:0000313" key="2">
    <source>
        <dbReference type="Proteomes" id="UP000031488"/>
    </source>
</evidence>
<organism evidence="1 2">
    <name type="scientific">Brevibacterium linens</name>
    <dbReference type="NCBI Taxonomy" id="1703"/>
    <lineage>
        <taxon>Bacteria</taxon>
        <taxon>Bacillati</taxon>
        <taxon>Actinomycetota</taxon>
        <taxon>Actinomycetes</taxon>
        <taxon>Micrococcales</taxon>
        <taxon>Brevibacteriaceae</taxon>
        <taxon>Brevibacterium</taxon>
    </lineage>
</organism>
<dbReference type="Proteomes" id="UP000031488">
    <property type="component" value="Unassembled WGS sequence"/>
</dbReference>
<accession>A0A0B9AT78</accession>
<dbReference type="AlphaFoldDB" id="A0A0B9AT78"/>